<feature type="compositionally biased region" description="Pro residues" evidence="7">
    <location>
        <begin position="58"/>
        <end position="80"/>
    </location>
</feature>
<comment type="caution">
    <text evidence="11">The sequence shown here is derived from an EMBL/GenBank/DDBJ whole genome shotgun (WGS) entry which is preliminary data.</text>
</comment>
<evidence type="ECO:0000259" key="10">
    <source>
        <dbReference type="PROSITE" id="PS50113"/>
    </source>
</evidence>
<sequence>MSEPPAKKRSPRRPSSESPPAPAPSSAPRRAAAVPAASPKKAGRGRKAPVEPVAAPVVPAPTPVAPPPTPALAPKTPTPAPVPRGLPLGTLVESLPDPVFAKDLQGRYQFINPAGARVLGRSVEQVVGRSDAELFSPEAAAAAIARDRQVLSTGQPLTYETLEATPSGTRVWLSTQGPLKDGEGKVLGLVGVSRDITRHQNVEEDRSLNVERLRLCMDTAQVAIWDWDMDEGRIRWSENVASILGGVPGDTYESFFQRVLAEDQGRFARQVSTALQNFSDFEVEFRVYVTGGAPRWVRAKARVLSEDGLPKRVLGALRDITHERRVAEESRRAFDFQEQLTDIISHDIRSPLGAIISWARIMALGGPPPEEQQRTFRRITSAALRIERLTRLLLDFARARLGGGVTLEPRRCDLHELLQKVTHEFRVAYPDRSVLCEQVGEPATGTWDPDRLAQVVSNLLENALKYSPPDTQVTLTATGEKEHVLLAVHNQGKPIPPELMPHIFEPFRPGPTTARTVKTSYGLGLYIVQEIVRAHGGTIEVRSDIEEGTTFTVRLPRMPPAALELMRRPSPAGPQRA</sequence>
<dbReference type="RefSeq" id="WP_321548726.1">
    <property type="nucleotide sequence ID" value="NZ_JAXIVS010000010.1"/>
</dbReference>
<dbReference type="SUPFAM" id="SSF55785">
    <property type="entry name" value="PYP-like sensor domain (PAS domain)"/>
    <property type="match status" value="2"/>
</dbReference>
<dbReference type="SMART" id="SM00086">
    <property type="entry name" value="PAC"/>
    <property type="match status" value="2"/>
</dbReference>
<dbReference type="PROSITE" id="PS50112">
    <property type="entry name" value="PAS"/>
    <property type="match status" value="1"/>
</dbReference>
<dbReference type="SMART" id="SM00387">
    <property type="entry name" value="HATPase_c"/>
    <property type="match status" value="1"/>
</dbReference>
<dbReference type="Pfam" id="PF08448">
    <property type="entry name" value="PAS_4"/>
    <property type="match status" value="1"/>
</dbReference>
<feature type="domain" description="Histidine kinase" evidence="8">
    <location>
        <begin position="343"/>
        <end position="559"/>
    </location>
</feature>
<dbReference type="InterPro" id="IPR000014">
    <property type="entry name" value="PAS"/>
</dbReference>
<dbReference type="Pfam" id="PF00512">
    <property type="entry name" value="HisKA"/>
    <property type="match status" value="1"/>
</dbReference>
<feature type="domain" description="PAS" evidence="9">
    <location>
        <begin position="91"/>
        <end position="154"/>
    </location>
</feature>
<gene>
    <name evidence="11" type="ORF">SYV04_26640</name>
</gene>
<keyword evidence="5" id="KW-0418">Kinase</keyword>
<dbReference type="Proteomes" id="UP001291309">
    <property type="component" value="Unassembled WGS sequence"/>
</dbReference>
<dbReference type="InterPro" id="IPR000700">
    <property type="entry name" value="PAS-assoc_C"/>
</dbReference>
<evidence type="ECO:0000256" key="6">
    <source>
        <dbReference type="ARBA" id="ARBA00023012"/>
    </source>
</evidence>
<dbReference type="Pfam" id="PF08447">
    <property type="entry name" value="PAS_3"/>
    <property type="match status" value="1"/>
</dbReference>
<reference evidence="11 12" key="1">
    <citation type="submission" date="2023-12" db="EMBL/GenBank/DDBJ databases">
        <title>the genome sequence of Hyalangium sp. s54d21.</title>
        <authorList>
            <person name="Zhang X."/>
        </authorList>
    </citation>
    <scope>NUCLEOTIDE SEQUENCE [LARGE SCALE GENOMIC DNA]</scope>
    <source>
        <strain evidence="12">s54d21</strain>
    </source>
</reference>
<feature type="compositionally biased region" description="Low complexity" evidence="7">
    <location>
        <begin position="26"/>
        <end position="40"/>
    </location>
</feature>
<dbReference type="InterPro" id="IPR005467">
    <property type="entry name" value="His_kinase_dom"/>
</dbReference>
<dbReference type="InterPro" id="IPR013655">
    <property type="entry name" value="PAS_fold_3"/>
</dbReference>
<feature type="domain" description="PAC" evidence="10">
    <location>
        <begin position="155"/>
        <end position="208"/>
    </location>
</feature>
<dbReference type="InterPro" id="IPR036097">
    <property type="entry name" value="HisK_dim/P_sf"/>
</dbReference>
<dbReference type="PANTHER" id="PTHR43711:SF1">
    <property type="entry name" value="HISTIDINE KINASE 1"/>
    <property type="match status" value="1"/>
</dbReference>
<dbReference type="EC" id="2.7.13.3" evidence="2"/>
<evidence type="ECO:0000313" key="12">
    <source>
        <dbReference type="Proteomes" id="UP001291309"/>
    </source>
</evidence>
<feature type="region of interest" description="Disordered" evidence="7">
    <location>
        <begin position="1"/>
        <end position="80"/>
    </location>
</feature>
<dbReference type="InterPro" id="IPR001610">
    <property type="entry name" value="PAC"/>
</dbReference>
<dbReference type="InterPro" id="IPR035965">
    <property type="entry name" value="PAS-like_dom_sf"/>
</dbReference>
<dbReference type="SMART" id="SM00388">
    <property type="entry name" value="HisKA"/>
    <property type="match status" value="1"/>
</dbReference>
<dbReference type="InterPro" id="IPR013656">
    <property type="entry name" value="PAS_4"/>
</dbReference>
<evidence type="ECO:0000256" key="4">
    <source>
        <dbReference type="ARBA" id="ARBA00022679"/>
    </source>
</evidence>
<dbReference type="PROSITE" id="PS50113">
    <property type="entry name" value="PAC"/>
    <property type="match status" value="2"/>
</dbReference>
<evidence type="ECO:0000256" key="7">
    <source>
        <dbReference type="SAM" id="MobiDB-lite"/>
    </source>
</evidence>
<organism evidence="11 12">
    <name type="scientific">Hyalangium rubrum</name>
    <dbReference type="NCBI Taxonomy" id="3103134"/>
    <lineage>
        <taxon>Bacteria</taxon>
        <taxon>Pseudomonadati</taxon>
        <taxon>Myxococcota</taxon>
        <taxon>Myxococcia</taxon>
        <taxon>Myxococcales</taxon>
        <taxon>Cystobacterineae</taxon>
        <taxon>Archangiaceae</taxon>
        <taxon>Hyalangium</taxon>
    </lineage>
</organism>
<evidence type="ECO:0000256" key="2">
    <source>
        <dbReference type="ARBA" id="ARBA00012438"/>
    </source>
</evidence>
<evidence type="ECO:0000256" key="1">
    <source>
        <dbReference type="ARBA" id="ARBA00000085"/>
    </source>
</evidence>
<keyword evidence="6" id="KW-0902">Two-component regulatory system</keyword>
<evidence type="ECO:0000256" key="3">
    <source>
        <dbReference type="ARBA" id="ARBA00022553"/>
    </source>
</evidence>
<keyword evidence="12" id="KW-1185">Reference proteome</keyword>
<dbReference type="Gene3D" id="1.10.287.130">
    <property type="match status" value="1"/>
</dbReference>
<dbReference type="InterPro" id="IPR003594">
    <property type="entry name" value="HATPase_dom"/>
</dbReference>
<dbReference type="NCBIfam" id="TIGR00229">
    <property type="entry name" value="sensory_box"/>
    <property type="match status" value="1"/>
</dbReference>
<dbReference type="InterPro" id="IPR004358">
    <property type="entry name" value="Sig_transdc_His_kin-like_C"/>
</dbReference>
<evidence type="ECO:0000313" key="11">
    <source>
        <dbReference type="EMBL" id="MDY7230000.1"/>
    </source>
</evidence>
<dbReference type="InterPro" id="IPR003661">
    <property type="entry name" value="HisK_dim/P_dom"/>
</dbReference>
<dbReference type="Gene3D" id="3.30.450.20">
    <property type="entry name" value="PAS domain"/>
    <property type="match status" value="2"/>
</dbReference>
<dbReference type="InterPro" id="IPR036890">
    <property type="entry name" value="HATPase_C_sf"/>
</dbReference>
<feature type="domain" description="PAC" evidence="10">
    <location>
        <begin position="281"/>
        <end position="332"/>
    </location>
</feature>
<accession>A0ABU5H948</accession>
<evidence type="ECO:0000259" key="9">
    <source>
        <dbReference type="PROSITE" id="PS50112"/>
    </source>
</evidence>
<comment type="catalytic activity">
    <reaction evidence="1">
        <text>ATP + protein L-histidine = ADP + protein N-phospho-L-histidine.</text>
        <dbReference type="EC" id="2.7.13.3"/>
    </reaction>
</comment>
<dbReference type="CDD" id="cd00130">
    <property type="entry name" value="PAS"/>
    <property type="match status" value="2"/>
</dbReference>
<dbReference type="CDD" id="cd00082">
    <property type="entry name" value="HisKA"/>
    <property type="match status" value="1"/>
</dbReference>
<evidence type="ECO:0000256" key="5">
    <source>
        <dbReference type="ARBA" id="ARBA00022777"/>
    </source>
</evidence>
<dbReference type="CDD" id="cd00075">
    <property type="entry name" value="HATPase"/>
    <property type="match status" value="1"/>
</dbReference>
<dbReference type="SUPFAM" id="SSF47384">
    <property type="entry name" value="Homodimeric domain of signal transducing histidine kinase"/>
    <property type="match status" value="1"/>
</dbReference>
<protein>
    <recommendedName>
        <fullName evidence="2">histidine kinase</fullName>
        <ecNumber evidence="2">2.7.13.3</ecNumber>
    </recommendedName>
</protein>
<dbReference type="PROSITE" id="PS50109">
    <property type="entry name" value="HIS_KIN"/>
    <property type="match status" value="1"/>
</dbReference>
<keyword evidence="4" id="KW-0808">Transferase</keyword>
<proteinExistence type="predicted"/>
<dbReference type="Pfam" id="PF02518">
    <property type="entry name" value="HATPase_c"/>
    <property type="match status" value="1"/>
</dbReference>
<dbReference type="SUPFAM" id="SSF55874">
    <property type="entry name" value="ATPase domain of HSP90 chaperone/DNA topoisomerase II/histidine kinase"/>
    <property type="match status" value="1"/>
</dbReference>
<keyword evidence="3" id="KW-0597">Phosphoprotein</keyword>
<dbReference type="InterPro" id="IPR050736">
    <property type="entry name" value="Sensor_HK_Regulatory"/>
</dbReference>
<evidence type="ECO:0000259" key="8">
    <source>
        <dbReference type="PROSITE" id="PS50109"/>
    </source>
</evidence>
<dbReference type="EMBL" id="JAXIVS010000010">
    <property type="protein sequence ID" value="MDY7230000.1"/>
    <property type="molecule type" value="Genomic_DNA"/>
</dbReference>
<name>A0ABU5H948_9BACT</name>
<dbReference type="SMART" id="SM00091">
    <property type="entry name" value="PAS"/>
    <property type="match status" value="2"/>
</dbReference>
<dbReference type="Gene3D" id="3.30.565.10">
    <property type="entry name" value="Histidine kinase-like ATPase, C-terminal domain"/>
    <property type="match status" value="1"/>
</dbReference>
<dbReference type="PRINTS" id="PR00344">
    <property type="entry name" value="BCTRLSENSOR"/>
</dbReference>
<dbReference type="PANTHER" id="PTHR43711">
    <property type="entry name" value="TWO-COMPONENT HISTIDINE KINASE"/>
    <property type="match status" value="1"/>
</dbReference>